<dbReference type="FunFam" id="1.20.1540.10:FF:000008">
    <property type="entry name" value="RHOMBOID-like protein 13"/>
    <property type="match status" value="1"/>
</dbReference>
<dbReference type="OMA" id="MEACADM"/>
<evidence type="ECO:0000256" key="4">
    <source>
        <dbReference type="ARBA" id="ARBA00023136"/>
    </source>
</evidence>
<sequence length="308" mass="34772">MQPRQRGVNLGLLLLVSQLFQVGFDNIPPATLITMGLNIYLFLLPIKPLMDVCISVDKIWNGQDWGRLLYSVFHHADDWHLYFNMVSLLYKGIKLEQRLGTRWFAYILSVFSAMTGVVYLVLEMLLAEVMKDHSYKFQCAVGFSGVLFALKVVNNCDSPGGITYVMGIPVQKQYACWAELVAIHLIAPGSSFVGHLSGILVGLLYTKGPLKILMEACADGLSSTYSRQQNRFDSQGHSGYNDVRDGASNHRTSYTGGMTEEEQLEEAIRASLNEYGVHNNRRRSDTFGRPGRLSDEEIRQRRIYRFAK</sequence>
<feature type="transmembrane region" description="Helical" evidence="5">
    <location>
        <begin position="103"/>
        <end position="122"/>
    </location>
</feature>
<evidence type="ECO:0000313" key="8">
    <source>
        <dbReference type="Proteomes" id="UP000288216"/>
    </source>
</evidence>
<evidence type="ECO:0000256" key="1">
    <source>
        <dbReference type="ARBA" id="ARBA00004141"/>
    </source>
</evidence>
<organism evidence="7 8">
    <name type="scientific">Scyliorhinus torazame</name>
    <name type="common">Cloudy catshark</name>
    <name type="synonym">Catulus torazame</name>
    <dbReference type="NCBI Taxonomy" id="75743"/>
    <lineage>
        <taxon>Eukaryota</taxon>
        <taxon>Metazoa</taxon>
        <taxon>Chordata</taxon>
        <taxon>Craniata</taxon>
        <taxon>Vertebrata</taxon>
        <taxon>Chondrichthyes</taxon>
        <taxon>Elasmobranchii</taxon>
        <taxon>Galeomorphii</taxon>
        <taxon>Galeoidea</taxon>
        <taxon>Carcharhiniformes</taxon>
        <taxon>Scyliorhinidae</taxon>
        <taxon>Scyliorhinus</taxon>
    </lineage>
</organism>
<dbReference type="Gene3D" id="1.20.1540.10">
    <property type="entry name" value="Rhomboid-like"/>
    <property type="match status" value="1"/>
</dbReference>
<dbReference type="EMBL" id="BFAA01000332">
    <property type="protein sequence ID" value="GCB71134.1"/>
    <property type="molecule type" value="Genomic_DNA"/>
</dbReference>
<evidence type="ECO:0000259" key="6">
    <source>
        <dbReference type="Pfam" id="PF01694"/>
    </source>
</evidence>
<dbReference type="AlphaFoldDB" id="A0A401PDD5"/>
<accession>A0A401PDD5</accession>
<reference evidence="7 8" key="1">
    <citation type="journal article" date="2018" name="Nat. Ecol. Evol.">
        <title>Shark genomes provide insights into elasmobranch evolution and the origin of vertebrates.</title>
        <authorList>
            <person name="Hara Y"/>
            <person name="Yamaguchi K"/>
            <person name="Onimaru K"/>
            <person name="Kadota M"/>
            <person name="Koyanagi M"/>
            <person name="Keeley SD"/>
            <person name="Tatsumi K"/>
            <person name="Tanaka K"/>
            <person name="Motone F"/>
            <person name="Kageyama Y"/>
            <person name="Nozu R"/>
            <person name="Adachi N"/>
            <person name="Nishimura O"/>
            <person name="Nakagawa R"/>
            <person name="Tanegashima C"/>
            <person name="Kiyatake I"/>
            <person name="Matsumoto R"/>
            <person name="Murakumo K"/>
            <person name="Nishida K"/>
            <person name="Terakita A"/>
            <person name="Kuratani S"/>
            <person name="Sato K"/>
            <person name="Hyodo S Kuraku.S."/>
        </authorList>
    </citation>
    <scope>NUCLEOTIDE SEQUENCE [LARGE SCALE GENOMIC DNA]</scope>
</reference>
<dbReference type="InterPro" id="IPR035952">
    <property type="entry name" value="Rhomboid-like_sf"/>
</dbReference>
<dbReference type="InterPro" id="IPR022764">
    <property type="entry name" value="Peptidase_S54_rhomboid_dom"/>
</dbReference>
<dbReference type="PANTHER" id="PTHR43066">
    <property type="entry name" value="RHOMBOID-RELATED PROTEIN"/>
    <property type="match status" value="1"/>
</dbReference>
<keyword evidence="2 5" id="KW-0812">Transmembrane</keyword>
<keyword evidence="3 5" id="KW-1133">Transmembrane helix</keyword>
<keyword evidence="8" id="KW-1185">Reference proteome</keyword>
<feature type="transmembrane region" description="Helical" evidence="5">
    <location>
        <begin position="30"/>
        <end position="50"/>
    </location>
</feature>
<keyword evidence="4 5" id="KW-0472">Membrane</keyword>
<protein>
    <recommendedName>
        <fullName evidence="6">Peptidase S54 rhomboid domain-containing protein</fullName>
    </recommendedName>
</protein>
<feature type="transmembrane region" description="Helical" evidence="5">
    <location>
        <begin position="7"/>
        <end position="24"/>
    </location>
</feature>
<comment type="caution">
    <text evidence="7">The sequence shown here is derived from an EMBL/GenBank/DDBJ whole genome shotgun (WGS) entry which is preliminary data.</text>
</comment>
<dbReference type="SUPFAM" id="SSF144091">
    <property type="entry name" value="Rhomboid-like"/>
    <property type="match status" value="1"/>
</dbReference>
<dbReference type="Proteomes" id="UP000288216">
    <property type="component" value="Unassembled WGS sequence"/>
</dbReference>
<dbReference type="PANTHER" id="PTHR43066:SF14">
    <property type="entry name" value="RHOMBOID-RELATED PROTEIN 4"/>
    <property type="match status" value="1"/>
</dbReference>
<feature type="domain" description="Peptidase S54 rhomboid" evidence="6">
    <location>
        <begin position="64"/>
        <end position="206"/>
    </location>
</feature>
<evidence type="ECO:0000256" key="3">
    <source>
        <dbReference type="ARBA" id="ARBA00022989"/>
    </source>
</evidence>
<dbReference type="OrthoDB" id="10257275at2759"/>
<dbReference type="Pfam" id="PF01694">
    <property type="entry name" value="Rhomboid"/>
    <property type="match status" value="1"/>
</dbReference>
<evidence type="ECO:0000256" key="2">
    <source>
        <dbReference type="ARBA" id="ARBA00022692"/>
    </source>
</evidence>
<feature type="transmembrane region" description="Helical" evidence="5">
    <location>
        <begin position="181"/>
        <end position="205"/>
    </location>
</feature>
<comment type="subcellular location">
    <subcellularLocation>
        <location evidence="1">Membrane</location>
        <topology evidence="1">Multi-pass membrane protein</topology>
    </subcellularLocation>
</comment>
<proteinExistence type="predicted"/>
<gene>
    <name evidence="7" type="ORF">scyTo_0001470</name>
</gene>
<dbReference type="GO" id="GO:0016020">
    <property type="term" value="C:membrane"/>
    <property type="evidence" value="ECO:0007669"/>
    <property type="project" value="UniProtKB-SubCell"/>
</dbReference>
<dbReference type="GO" id="GO:0004252">
    <property type="term" value="F:serine-type endopeptidase activity"/>
    <property type="evidence" value="ECO:0007669"/>
    <property type="project" value="InterPro"/>
</dbReference>
<dbReference type="STRING" id="75743.A0A401PDD5"/>
<evidence type="ECO:0000313" key="7">
    <source>
        <dbReference type="EMBL" id="GCB71134.1"/>
    </source>
</evidence>
<evidence type="ECO:0000256" key="5">
    <source>
        <dbReference type="SAM" id="Phobius"/>
    </source>
</evidence>
<name>A0A401PDD5_SCYTO</name>